<organism evidence="1 2">
    <name type="scientific">Pseudoalteromonas ruthenica</name>
    <dbReference type="NCBI Taxonomy" id="151081"/>
    <lineage>
        <taxon>Bacteria</taxon>
        <taxon>Pseudomonadati</taxon>
        <taxon>Pseudomonadota</taxon>
        <taxon>Gammaproteobacteria</taxon>
        <taxon>Alteromonadales</taxon>
        <taxon>Pseudoalteromonadaceae</taxon>
        <taxon>Pseudoalteromonas</taxon>
    </lineage>
</organism>
<evidence type="ECO:0000313" key="2">
    <source>
        <dbReference type="Proteomes" id="UP000033664"/>
    </source>
</evidence>
<sequence>MEALNTAQRLQELVCLQSHPLANRASFLSAVNRFTVELRQASAGLRDFSDPHCPFSQSIASKTLLDAAFIVSDETSFEQRVLFCQLLIRLQRLSLKSALNQLLLSESPKHHAIALELAWREGVLTHIPESVLQQIDTTDYSDYRALLTGQTLSWQANDKQDILTACEEILARYSLTHPLAQLFFLTCSNDDIQRIANTWSKSHSPQDIAHLFMLAGLTKQLPLIYQLLCEEPNNELINTFMNCYGEHVETLFTQEQLTEAWLAPDTLCDLQEQLSTQWPTFCEQVDFANRLLAGKDIYTHPLKDYQFDAITPYLVAQLFNLMHKKESHIVHPLSLGVTWQ</sequence>
<dbReference type="EMBL" id="JXXZ01000001">
    <property type="protein sequence ID" value="KJZ02304.1"/>
    <property type="molecule type" value="Genomic_DNA"/>
</dbReference>
<keyword evidence="2" id="KW-1185">Reference proteome</keyword>
<reference evidence="1 2" key="1">
    <citation type="journal article" date="2015" name="BMC Genomics">
        <title>Genome mining reveals unlocked bioactive potential of marine Gram-negative bacteria.</title>
        <authorList>
            <person name="Machado H."/>
            <person name="Sonnenschein E.C."/>
            <person name="Melchiorsen J."/>
            <person name="Gram L."/>
        </authorList>
    </citation>
    <scope>NUCLEOTIDE SEQUENCE [LARGE SCALE GENOMIC DNA]</scope>
    <source>
        <strain evidence="1 2">S3137</strain>
    </source>
</reference>
<name>A0A0F4Q4P6_9GAMM</name>
<gene>
    <name evidence="1" type="ORF">TW72_01180</name>
</gene>
<dbReference type="GeneID" id="58227097"/>
<accession>A0A0F4Q4P6</accession>
<dbReference type="PATRIC" id="fig|151081.8.peg.1415"/>
<comment type="caution">
    <text evidence="1">The sequence shown here is derived from an EMBL/GenBank/DDBJ whole genome shotgun (WGS) entry which is preliminary data.</text>
</comment>
<dbReference type="RefSeq" id="WP_045979029.1">
    <property type="nucleotide sequence ID" value="NZ_JXXY01000005.1"/>
</dbReference>
<dbReference type="Proteomes" id="UP000033664">
    <property type="component" value="Unassembled WGS sequence"/>
</dbReference>
<protein>
    <submittedName>
        <fullName evidence="1">Uncharacterized protein</fullName>
    </submittedName>
</protein>
<evidence type="ECO:0000313" key="1">
    <source>
        <dbReference type="EMBL" id="KJZ02304.1"/>
    </source>
</evidence>
<proteinExistence type="predicted"/>
<dbReference type="AlphaFoldDB" id="A0A0F4Q4P6"/>